<protein>
    <recommendedName>
        <fullName evidence="5">Carboxypeptidase regulatory-like domain-containing protein</fullName>
    </recommendedName>
</protein>
<sequence length="136" mass="14375" precursor="true">MFIPKRILTAVLGLILVGCGSEAKDLPDLGSVSGVVKIDGEPTEDVIVTFAPVSGGRSSTGITDSSGYYELNFNSTTSGAIIGQHNVFISSNVEHDPNDPEAPMVPPAGNVPRDYQRIEKQAEVKAGDNEIDLSYP</sequence>
<feature type="chain" id="PRO_5022044695" description="Carboxypeptidase regulatory-like domain-containing protein" evidence="2">
    <location>
        <begin position="24"/>
        <end position="136"/>
    </location>
</feature>
<feature type="region of interest" description="Disordered" evidence="1">
    <location>
        <begin position="92"/>
        <end position="112"/>
    </location>
</feature>
<reference evidence="3 4" key="1">
    <citation type="submission" date="2019-02" db="EMBL/GenBank/DDBJ databases">
        <title>Deep-cultivation of Planctomycetes and their phenomic and genomic characterization uncovers novel biology.</title>
        <authorList>
            <person name="Wiegand S."/>
            <person name="Jogler M."/>
            <person name="Boedeker C."/>
            <person name="Pinto D."/>
            <person name="Vollmers J."/>
            <person name="Rivas-Marin E."/>
            <person name="Kohn T."/>
            <person name="Peeters S.H."/>
            <person name="Heuer A."/>
            <person name="Rast P."/>
            <person name="Oberbeckmann S."/>
            <person name="Bunk B."/>
            <person name="Jeske O."/>
            <person name="Meyerdierks A."/>
            <person name="Storesund J.E."/>
            <person name="Kallscheuer N."/>
            <person name="Luecker S."/>
            <person name="Lage O.M."/>
            <person name="Pohl T."/>
            <person name="Merkel B.J."/>
            <person name="Hornburger P."/>
            <person name="Mueller R.-W."/>
            <person name="Bruemmer F."/>
            <person name="Labrenz M."/>
            <person name="Spormann A.M."/>
            <person name="Op den Camp H."/>
            <person name="Overmann J."/>
            <person name="Amann R."/>
            <person name="Jetten M.S.M."/>
            <person name="Mascher T."/>
            <person name="Medema M.H."/>
            <person name="Devos D.P."/>
            <person name="Kaster A.-K."/>
            <person name="Ovreas L."/>
            <person name="Rohde M."/>
            <person name="Galperin M.Y."/>
            <person name="Jogler C."/>
        </authorList>
    </citation>
    <scope>NUCLEOTIDE SEQUENCE [LARGE SCALE GENOMIC DNA]</scope>
    <source>
        <strain evidence="3 4">Mal4</strain>
    </source>
</reference>
<dbReference type="EMBL" id="CP036275">
    <property type="protein sequence ID" value="QDU37705.1"/>
    <property type="molecule type" value="Genomic_DNA"/>
</dbReference>
<evidence type="ECO:0000256" key="1">
    <source>
        <dbReference type="SAM" id="MobiDB-lite"/>
    </source>
</evidence>
<feature type="signal peptide" evidence="2">
    <location>
        <begin position="1"/>
        <end position="23"/>
    </location>
</feature>
<keyword evidence="2" id="KW-0732">Signal</keyword>
<gene>
    <name evidence="3" type="ORF">Mal4_20210</name>
</gene>
<dbReference type="AlphaFoldDB" id="A0A517Z5G6"/>
<dbReference type="PROSITE" id="PS51257">
    <property type="entry name" value="PROKAR_LIPOPROTEIN"/>
    <property type="match status" value="1"/>
</dbReference>
<evidence type="ECO:0000313" key="4">
    <source>
        <dbReference type="Proteomes" id="UP000320496"/>
    </source>
</evidence>
<organism evidence="3 4">
    <name type="scientific">Maioricimonas rarisocia</name>
    <dbReference type="NCBI Taxonomy" id="2528026"/>
    <lineage>
        <taxon>Bacteria</taxon>
        <taxon>Pseudomonadati</taxon>
        <taxon>Planctomycetota</taxon>
        <taxon>Planctomycetia</taxon>
        <taxon>Planctomycetales</taxon>
        <taxon>Planctomycetaceae</taxon>
        <taxon>Maioricimonas</taxon>
    </lineage>
</organism>
<dbReference type="OrthoDB" id="289014at2"/>
<accession>A0A517Z5G6</accession>
<proteinExistence type="predicted"/>
<evidence type="ECO:0008006" key="5">
    <source>
        <dbReference type="Google" id="ProtNLM"/>
    </source>
</evidence>
<dbReference type="Proteomes" id="UP000320496">
    <property type="component" value="Chromosome"/>
</dbReference>
<dbReference type="RefSeq" id="WP_145368727.1">
    <property type="nucleotide sequence ID" value="NZ_CP036275.1"/>
</dbReference>
<name>A0A517Z5G6_9PLAN</name>
<keyword evidence="4" id="KW-1185">Reference proteome</keyword>
<evidence type="ECO:0000256" key="2">
    <source>
        <dbReference type="SAM" id="SignalP"/>
    </source>
</evidence>
<dbReference type="KEGG" id="mri:Mal4_20210"/>
<evidence type="ECO:0000313" key="3">
    <source>
        <dbReference type="EMBL" id="QDU37705.1"/>
    </source>
</evidence>